<dbReference type="GeneID" id="32878306"/>
<proteinExistence type="predicted"/>
<dbReference type="Proteomes" id="UP000203507">
    <property type="component" value="Segment"/>
</dbReference>
<accession>A0A1X9T5J0</accession>
<sequence>MAEGGEAPDLYNAPPEDKPEVDWQALEKWFLVNTDQGRAPTRDYFERMLNIPKKLKRKLQPHLGYGIEPWRVGAPPPLWFESMLEEDPMASHLYKQLQEKMLSPMRALGSFEQVGNVETPEETAMICAANMHLRIFAFVEKRMK</sequence>
<evidence type="ECO:0000313" key="2">
    <source>
        <dbReference type="Proteomes" id="UP000203507"/>
    </source>
</evidence>
<reference evidence="1" key="1">
    <citation type="journal article" date="2017" name="Vet. Pathol.">
        <title>Ranid Herpesvirus 3 and Proliferative Dermatitis in Free-Ranging Wild Common Frogs (Rana Temporaria).</title>
        <authorList>
            <person name="Origgi F.C."/>
            <person name="Schmidt B.R."/>
            <person name="Lohmann P."/>
            <person name="Otten P."/>
            <person name="Akdesir E."/>
            <person name="Gaschen V."/>
            <person name="Aguilar-Bultet L."/>
            <person name="Wahli T."/>
            <person name="Sattler U."/>
            <person name="Stoffel M.H."/>
        </authorList>
    </citation>
    <scope>NUCLEOTIDE SEQUENCE [LARGE SCALE GENOMIC DNA]</scope>
    <source>
        <strain evidence="1">FO1_2015</strain>
    </source>
</reference>
<protein>
    <submittedName>
        <fullName evidence="1">DNA/RNA-binding 3-helical bundle motif protein</fullName>
    </submittedName>
</protein>
<dbReference type="EMBL" id="KX832224">
    <property type="protein sequence ID" value="ARR28972.1"/>
    <property type="molecule type" value="Genomic_DNA"/>
</dbReference>
<dbReference type="KEGG" id="vg:32878306"/>
<organism evidence="1">
    <name type="scientific">Ranid herpesvirus 3</name>
    <dbReference type="NCBI Taxonomy" id="1987509"/>
    <lineage>
        <taxon>Viruses</taxon>
        <taxon>Duplodnaviria</taxon>
        <taxon>Heunggongvirae</taxon>
        <taxon>Peploviricota</taxon>
        <taxon>Herviviricetes</taxon>
        <taxon>Herpesvirales</taxon>
        <taxon>Alloherpesviridae</taxon>
        <taxon>Batravirus</taxon>
        <taxon>Batravirus ranidallo3</taxon>
    </lineage>
</organism>
<keyword evidence="2" id="KW-1185">Reference proteome</keyword>
<evidence type="ECO:0000313" key="1">
    <source>
        <dbReference type="EMBL" id="ARR28972.1"/>
    </source>
</evidence>
<dbReference type="RefSeq" id="YP_009362481.1">
    <property type="nucleotide sequence ID" value="NC_034618.1"/>
</dbReference>
<name>A0A1X9T5J0_9VIRU</name>